<evidence type="ECO:0000313" key="1">
    <source>
        <dbReference type="EMBL" id="NJC58568.1"/>
    </source>
</evidence>
<evidence type="ECO:0000313" key="2">
    <source>
        <dbReference type="Proteomes" id="UP000576792"/>
    </source>
</evidence>
<name>A0A846S6I2_9MICO</name>
<sequence>MESLKLHLAITATLILLNNLTIRQQHRHVPGAIRVRVIRNLIH</sequence>
<keyword evidence="2" id="KW-1185">Reference proteome</keyword>
<protein>
    <submittedName>
        <fullName evidence="1">Uncharacterized protein</fullName>
    </submittedName>
</protein>
<accession>A0A846S6I2</accession>
<dbReference type="Proteomes" id="UP000576792">
    <property type="component" value="Unassembled WGS sequence"/>
</dbReference>
<proteinExistence type="predicted"/>
<dbReference type="EMBL" id="JAATJN010000001">
    <property type="protein sequence ID" value="NJC58568.1"/>
    <property type="molecule type" value="Genomic_DNA"/>
</dbReference>
<comment type="caution">
    <text evidence="1">The sequence shown here is derived from an EMBL/GenBank/DDBJ whole genome shotgun (WGS) entry which is preliminary data.</text>
</comment>
<reference evidence="1 2" key="1">
    <citation type="submission" date="2020-03" db="EMBL/GenBank/DDBJ databases">
        <title>Sequencing the genomes of 1000 actinobacteria strains.</title>
        <authorList>
            <person name="Klenk H.-P."/>
        </authorList>
    </citation>
    <scope>NUCLEOTIDE SEQUENCE [LARGE SCALE GENOMIC DNA]</scope>
    <source>
        <strain evidence="1 2">DSM 18964</strain>
    </source>
</reference>
<gene>
    <name evidence="1" type="ORF">BKA07_003603</name>
</gene>
<dbReference type="AlphaFoldDB" id="A0A846S6I2"/>
<organism evidence="1 2">
    <name type="scientific">Brevibacterium marinum</name>
    <dbReference type="NCBI Taxonomy" id="418643"/>
    <lineage>
        <taxon>Bacteria</taxon>
        <taxon>Bacillati</taxon>
        <taxon>Actinomycetota</taxon>
        <taxon>Actinomycetes</taxon>
        <taxon>Micrococcales</taxon>
        <taxon>Brevibacteriaceae</taxon>
        <taxon>Brevibacterium</taxon>
    </lineage>
</organism>